<evidence type="ECO:0000256" key="7">
    <source>
        <dbReference type="SAM" id="MobiDB-lite"/>
    </source>
</evidence>
<evidence type="ECO:0000256" key="6">
    <source>
        <dbReference type="SAM" id="Coils"/>
    </source>
</evidence>
<gene>
    <name evidence="8" type="primary">gmnn</name>
</gene>
<sequence length="211" mass="23814">MSLREELKQSHPKSNENIKKFFSSSQKTMGPPRQSFTVLQTADVNVNLGKMAQKGKVKPKRKHLPSQASGPKRGKVEVKATQTDDASHLTDGISEEAYELMVKETPPSTYWKEVAEERRLALYNVLQENERLIKDIEARDEQISKLQSENEELQELAQHVQYMADMIERLTGKSPNSLEELKEIALDADNDVGAQSDEEGLSDHSDAEFSD</sequence>
<evidence type="ECO:0000256" key="5">
    <source>
        <dbReference type="ARBA" id="ARBA00023306"/>
    </source>
</evidence>
<reference evidence="8" key="2">
    <citation type="submission" date="2025-08" db="UniProtKB">
        <authorList>
            <consortium name="Ensembl"/>
        </authorList>
    </citation>
    <scope>IDENTIFICATION</scope>
</reference>
<evidence type="ECO:0000256" key="2">
    <source>
        <dbReference type="ARBA" id="ARBA00007979"/>
    </source>
</evidence>
<protein>
    <recommendedName>
        <fullName evidence="10">Geminin</fullName>
    </recommendedName>
</protein>
<dbReference type="GO" id="GO:0005634">
    <property type="term" value="C:nucleus"/>
    <property type="evidence" value="ECO:0007669"/>
    <property type="project" value="UniProtKB-SubCell"/>
</dbReference>
<dbReference type="SUPFAM" id="SSF111469">
    <property type="entry name" value="Geminin coiled-coil domain"/>
    <property type="match status" value="1"/>
</dbReference>
<dbReference type="Proteomes" id="UP000694680">
    <property type="component" value="Chromosome 11"/>
</dbReference>
<dbReference type="CDD" id="cd22589">
    <property type="entry name" value="geminin_CC"/>
    <property type="match status" value="1"/>
</dbReference>
<evidence type="ECO:0000313" key="8">
    <source>
        <dbReference type="Ensembl" id="ENSGWIP00000006412.1"/>
    </source>
</evidence>
<evidence type="ECO:0000256" key="3">
    <source>
        <dbReference type="ARBA" id="ARBA00023054"/>
    </source>
</evidence>
<dbReference type="Ensembl" id="ENSGWIT00000007082.1">
    <property type="protein sequence ID" value="ENSGWIP00000006412.1"/>
    <property type="gene ID" value="ENSGWIG00000003741.1"/>
</dbReference>
<dbReference type="GO" id="GO:0045786">
    <property type="term" value="P:negative regulation of cell cycle"/>
    <property type="evidence" value="ECO:0007669"/>
    <property type="project" value="TreeGrafter"/>
</dbReference>
<dbReference type="RefSeq" id="XP_028317760.1">
    <property type="nucleotide sequence ID" value="XM_028461959.1"/>
</dbReference>
<feature type="compositionally biased region" description="Basic residues" evidence="7">
    <location>
        <begin position="53"/>
        <end position="64"/>
    </location>
</feature>
<dbReference type="FunFam" id="1.20.5.1180:FF:000001">
    <property type="entry name" value="Truncated geminin"/>
    <property type="match status" value="1"/>
</dbReference>
<reference evidence="8" key="1">
    <citation type="submission" date="2020-06" db="EMBL/GenBank/DDBJ databases">
        <authorList>
            <consortium name="Wellcome Sanger Institute Data Sharing"/>
        </authorList>
    </citation>
    <scope>NUCLEOTIDE SEQUENCE [LARGE SCALE GENOMIC DNA]</scope>
</reference>
<organism evidence="8 9">
    <name type="scientific">Gouania willdenowi</name>
    <name type="common">Blunt-snouted clingfish</name>
    <name type="synonym">Lepadogaster willdenowi</name>
    <dbReference type="NCBI Taxonomy" id="441366"/>
    <lineage>
        <taxon>Eukaryota</taxon>
        <taxon>Metazoa</taxon>
        <taxon>Chordata</taxon>
        <taxon>Craniata</taxon>
        <taxon>Vertebrata</taxon>
        <taxon>Euteleostomi</taxon>
        <taxon>Actinopterygii</taxon>
        <taxon>Neopterygii</taxon>
        <taxon>Teleostei</taxon>
        <taxon>Neoteleostei</taxon>
        <taxon>Acanthomorphata</taxon>
        <taxon>Ovalentaria</taxon>
        <taxon>Blenniimorphae</taxon>
        <taxon>Blenniiformes</taxon>
        <taxon>Gobiesocoidei</taxon>
        <taxon>Gobiesocidae</taxon>
        <taxon>Gobiesocinae</taxon>
        <taxon>Gouania</taxon>
    </lineage>
</organism>
<keyword evidence="5" id="KW-0131">Cell cycle</keyword>
<dbReference type="GO" id="GO:0008156">
    <property type="term" value="P:negative regulation of DNA replication"/>
    <property type="evidence" value="ECO:0007669"/>
    <property type="project" value="TreeGrafter"/>
</dbReference>
<evidence type="ECO:0000313" key="9">
    <source>
        <dbReference type="Proteomes" id="UP000694680"/>
    </source>
</evidence>
<dbReference type="PANTHER" id="PTHR13372">
    <property type="entry name" value="GEMININ"/>
    <property type="match status" value="1"/>
</dbReference>
<feature type="compositionally biased region" description="Basic and acidic residues" evidence="7">
    <location>
        <begin position="1"/>
        <end position="19"/>
    </location>
</feature>
<dbReference type="CTD" id="51053"/>
<reference evidence="8" key="3">
    <citation type="submission" date="2025-09" db="UniProtKB">
        <authorList>
            <consortium name="Ensembl"/>
        </authorList>
    </citation>
    <scope>IDENTIFICATION</scope>
</reference>
<dbReference type="OrthoDB" id="10043826at2759"/>
<dbReference type="InterPro" id="IPR022786">
    <property type="entry name" value="Geminin/Multicilin"/>
</dbReference>
<comment type="similarity">
    <text evidence="2">Belongs to the geminin family.</text>
</comment>
<feature type="region of interest" description="Disordered" evidence="7">
    <location>
        <begin position="1"/>
        <end position="37"/>
    </location>
</feature>
<keyword evidence="4" id="KW-0539">Nucleus</keyword>
<feature type="region of interest" description="Disordered" evidence="7">
    <location>
        <begin position="49"/>
        <end position="92"/>
    </location>
</feature>
<feature type="compositionally biased region" description="Basic and acidic residues" evidence="7">
    <location>
        <begin position="201"/>
        <end position="211"/>
    </location>
</feature>
<feature type="compositionally biased region" description="Acidic residues" evidence="7">
    <location>
        <begin position="186"/>
        <end position="200"/>
    </location>
</feature>
<keyword evidence="9" id="KW-1185">Reference proteome</keyword>
<feature type="region of interest" description="Disordered" evidence="7">
    <location>
        <begin position="183"/>
        <end position="211"/>
    </location>
</feature>
<feature type="coiled-coil region" evidence="6">
    <location>
        <begin position="129"/>
        <end position="163"/>
    </location>
</feature>
<dbReference type="Gene3D" id="1.20.5.1180">
    <property type="entry name" value="Geminin coiled-coil domain"/>
    <property type="match status" value="1"/>
</dbReference>
<feature type="compositionally biased region" description="Polar residues" evidence="7">
    <location>
        <begin position="22"/>
        <end position="37"/>
    </location>
</feature>
<evidence type="ECO:0008006" key="10">
    <source>
        <dbReference type="Google" id="ProtNLM"/>
    </source>
</evidence>
<dbReference type="GeneID" id="114472645"/>
<name>A0A8C5DIB0_GOUWI</name>
<evidence type="ECO:0000256" key="4">
    <source>
        <dbReference type="ARBA" id="ARBA00023242"/>
    </source>
</evidence>
<proteinExistence type="inferred from homology"/>
<dbReference type="AlphaFoldDB" id="A0A8C5DIB0"/>
<dbReference type="PANTHER" id="PTHR13372:SF4">
    <property type="entry name" value="GEMININ"/>
    <property type="match status" value="1"/>
</dbReference>
<evidence type="ECO:0000256" key="1">
    <source>
        <dbReference type="ARBA" id="ARBA00004123"/>
    </source>
</evidence>
<dbReference type="Pfam" id="PF07412">
    <property type="entry name" value="Geminin"/>
    <property type="match status" value="1"/>
</dbReference>
<accession>A0A8C5DIB0</accession>
<comment type="subcellular location">
    <subcellularLocation>
        <location evidence="1">Nucleus</location>
    </subcellularLocation>
</comment>
<keyword evidence="3 6" id="KW-0175">Coiled coil</keyword>